<protein>
    <submittedName>
        <fullName evidence="1">DNA alkylation repair protein</fullName>
    </submittedName>
</protein>
<dbReference type="InterPro" id="IPR014825">
    <property type="entry name" value="DNA_alkylation"/>
</dbReference>
<evidence type="ECO:0000313" key="1">
    <source>
        <dbReference type="EMBL" id="PJZ65302.1"/>
    </source>
</evidence>
<proteinExistence type="predicted"/>
<reference evidence="1 2" key="1">
    <citation type="submission" date="2017-07" db="EMBL/GenBank/DDBJ databases">
        <title>Leptospira spp. isolated from tropical soils.</title>
        <authorList>
            <person name="Thibeaux R."/>
            <person name="Iraola G."/>
            <person name="Ferres I."/>
            <person name="Bierque E."/>
            <person name="Girault D."/>
            <person name="Soupe-Gilbert M.-E."/>
            <person name="Picardeau M."/>
            <person name="Goarant C."/>
        </authorList>
    </citation>
    <scope>NUCLEOTIDE SEQUENCE [LARGE SCALE GENOMIC DNA]</scope>
    <source>
        <strain evidence="1 2">FH2-C-A2</strain>
    </source>
</reference>
<dbReference type="SUPFAM" id="SSF48371">
    <property type="entry name" value="ARM repeat"/>
    <property type="match status" value="1"/>
</dbReference>
<evidence type="ECO:0000313" key="2">
    <source>
        <dbReference type="Proteomes" id="UP000231912"/>
    </source>
</evidence>
<dbReference type="RefSeq" id="WP_100759269.1">
    <property type="nucleotide sequence ID" value="NZ_NPDT01000005.1"/>
</dbReference>
<dbReference type="PANTHER" id="PTHR34070:SF1">
    <property type="entry name" value="DNA ALKYLATION REPAIR PROTEIN"/>
    <property type="match status" value="1"/>
</dbReference>
<dbReference type="Gene3D" id="1.25.10.90">
    <property type="match status" value="1"/>
</dbReference>
<accession>A0A2M9ZAC2</accession>
<dbReference type="AlphaFoldDB" id="A0A2M9ZAC2"/>
<organism evidence="1 2">
    <name type="scientific">Leptospira wolffii</name>
    <dbReference type="NCBI Taxonomy" id="409998"/>
    <lineage>
        <taxon>Bacteria</taxon>
        <taxon>Pseudomonadati</taxon>
        <taxon>Spirochaetota</taxon>
        <taxon>Spirochaetia</taxon>
        <taxon>Leptospirales</taxon>
        <taxon>Leptospiraceae</taxon>
        <taxon>Leptospira</taxon>
    </lineage>
</organism>
<dbReference type="PANTHER" id="PTHR34070">
    <property type="entry name" value="ARMADILLO-TYPE FOLD"/>
    <property type="match status" value="1"/>
</dbReference>
<comment type="caution">
    <text evidence="1">The sequence shown here is derived from an EMBL/GenBank/DDBJ whole genome shotgun (WGS) entry which is preliminary data.</text>
</comment>
<name>A0A2M9ZAC2_9LEPT</name>
<dbReference type="CDD" id="cd06561">
    <property type="entry name" value="AlkD_like"/>
    <property type="match status" value="1"/>
</dbReference>
<dbReference type="Pfam" id="PF08713">
    <property type="entry name" value="DNA_alkylation"/>
    <property type="match status" value="1"/>
</dbReference>
<dbReference type="EMBL" id="NPDT01000005">
    <property type="protein sequence ID" value="PJZ65302.1"/>
    <property type="molecule type" value="Genomic_DNA"/>
</dbReference>
<dbReference type="Proteomes" id="UP000231912">
    <property type="component" value="Unassembled WGS sequence"/>
</dbReference>
<gene>
    <name evidence="1" type="ORF">CH371_12955</name>
</gene>
<dbReference type="InterPro" id="IPR016024">
    <property type="entry name" value="ARM-type_fold"/>
</dbReference>
<sequence length="258" mass="29992">MVSRTPKKKISSKKISSVFPGASKKASEVIREIRSHADPKKVEILSGFFKSGKGEYGEGDIFLGIQVPPIRKISKEFRGLPLTELQKIVSSKYHEERLCGFFILCETFSKSEEADRKKLHSFYLKNIKYVNNWDIVDLSSREMIGDYLRDKKRDLLYKLAKSKNLWERRISVIATYSFIRLGDFRDTLSISELLITDKEDLIHKATGWMLREVGNRDLKVEIDFLDKHAGRMPRTMLRYSIEKFPEALKKKYMNAGKK</sequence>